<feature type="transmembrane region" description="Helical" evidence="1">
    <location>
        <begin position="50"/>
        <end position="72"/>
    </location>
</feature>
<dbReference type="EnsemblMetazoa" id="XM_012202753.1">
    <property type="protein sequence ID" value="XP_012058143.1"/>
    <property type="gene ID" value="LOC105621285"/>
</dbReference>
<dbReference type="AlphaFoldDB" id="A0A158NKT5"/>
<keyword evidence="1" id="KW-0472">Membrane</keyword>
<protein>
    <submittedName>
        <fullName evidence="2">Uncharacterized protein</fullName>
    </submittedName>
</protein>
<reference evidence="2" key="2">
    <citation type="submission" date="2016-04" db="UniProtKB">
        <authorList>
            <consortium name="EnsemblMetazoa"/>
        </authorList>
    </citation>
    <scope>IDENTIFICATION</scope>
</reference>
<dbReference type="KEGG" id="acep:105621285"/>
<name>A0A158NKT5_ATTCE</name>
<sequence length="144" mass="16851">MALSEAEREANLFYTYNNTCNLFNHSTDWNILETKEEHDIMRKYAEKGRWYALTYGSFIYASNIIFATTSLVPRVLDIVFPLNISRPIMLPYPAYYFVDENQYFYYIFLHMLLTSSVCMTGLIAHDSTFFVYVEHICGLFAVIG</sequence>
<evidence type="ECO:0000313" key="2">
    <source>
        <dbReference type="EnsemblMetazoa" id="XP_012058143.1"/>
    </source>
</evidence>
<feature type="transmembrane region" description="Helical" evidence="1">
    <location>
        <begin position="103"/>
        <end position="124"/>
    </location>
</feature>
<dbReference type="OrthoDB" id="7696577at2759"/>
<reference evidence="3" key="1">
    <citation type="journal article" date="2011" name="PLoS Genet.">
        <title>The genome sequence of the leaf-cutter ant Atta cephalotes reveals insights into its obligate symbiotic lifestyle.</title>
        <authorList>
            <person name="Suen G."/>
            <person name="Teiling C."/>
            <person name="Li L."/>
            <person name="Holt C."/>
            <person name="Abouheif E."/>
            <person name="Bornberg-Bauer E."/>
            <person name="Bouffard P."/>
            <person name="Caldera E.J."/>
            <person name="Cash E."/>
            <person name="Cavanaugh A."/>
            <person name="Denas O."/>
            <person name="Elhaik E."/>
            <person name="Fave M.J."/>
            <person name="Gadau J."/>
            <person name="Gibson J.D."/>
            <person name="Graur D."/>
            <person name="Grubbs K.J."/>
            <person name="Hagen D.E."/>
            <person name="Harkins T.T."/>
            <person name="Helmkampf M."/>
            <person name="Hu H."/>
            <person name="Johnson B.R."/>
            <person name="Kim J."/>
            <person name="Marsh S.E."/>
            <person name="Moeller J.A."/>
            <person name="Munoz-Torres M.C."/>
            <person name="Murphy M.C."/>
            <person name="Naughton M.C."/>
            <person name="Nigam S."/>
            <person name="Overson R."/>
            <person name="Rajakumar R."/>
            <person name="Reese J.T."/>
            <person name="Scott J.J."/>
            <person name="Smith C.R."/>
            <person name="Tao S."/>
            <person name="Tsutsui N.D."/>
            <person name="Viljakainen L."/>
            <person name="Wissler L."/>
            <person name="Yandell M.D."/>
            <person name="Zimmer F."/>
            <person name="Taylor J."/>
            <person name="Slater S.C."/>
            <person name="Clifton S.W."/>
            <person name="Warren W.C."/>
            <person name="Elsik C.G."/>
            <person name="Smith C.D."/>
            <person name="Weinstock G.M."/>
            <person name="Gerardo N.M."/>
            <person name="Currie C.R."/>
        </authorList>
    </citation>
    <scope>NUCLEOTIDE SEQUENCE [LARGE SCALE GENOMIC DNA]</scope>
</reference>
<dbReference type="Proteomes" id="UP000005205">
    <property type="component" value="Unassembled WGS sequence"/>
</dbReference>
<organism evidence="2 3">
    <name type="scientific">Atta cephalotes</name>
    <name type="common">Leafcutter ant</name>
    <dbReference type="NCBI Taxonomy" id="12957"/>
    <lineage>
        <taxon>Eukaryota</taxon>
        <taxon>Metazoa</taxon>
        <taxon>Ecdysozoa</taxon>
        <taxon>Arthropoda</taxon>
        <taxon>Hexapoda</taxon>
        <taxon>Insecta</taxon>
        <taxon>Pterygota</taxon>
        <taxon>Neoptera</taxon>
        <taxon>Endopterygota</taxon>
        <taxon>Hymenoptera</taxon>
        <taxon>Apocrita</taxon>
        <taxon>Aculeata</taxon>
        <taxon>Formicoidea</taxon>
        <taxon>Formicidae</taxon>
        <taxon>Myrmicinae</taxon>
        <taxon>Atta</taxon>
    </lineage>
</organism>
<proteinExistence type="predicted"/>
<dbReference type="InParanoid" id="A0A158NKT5"/>
<accession>A0A158NKT5</accession>
<gene>
    <name evidence="2" type="primary">105621285</name>
</gene>
<dbReference type="EMBL" id="ADTU01018809">
    <property type="status" value="NOT_ANNOTATED_CDS"/>
    <property type="molecule type" value="Genomic_DNA"/>
</dbReference>
<keyword evidence="3" id="KW-1185">Reference proteome</keyword>
<keyword evidence="1" id="KW-1133">Transmembrane helix</keyword>
<dbReference type="EMBL" id="ADTU01018808">
    <property type="status" value="NOT_ANNOTATED_CDS"/>
    <property type="molecule type" value="Genomic_DNA"/>
</dbReference>
<evidence type="ECO:0000313" key="3">
    <source>
        <dbReference type="Proteomes" id="UP000005205"/>
    </source>
</evidence>
<keyword evidence="1" id="KW-0812">Transmembrane</keyword>
<evidence type="ECO:0000256" key="1">
    <source>
        <dbReference type="SAM" id="Phobius"/>
    </source>
</evidence>